<dbReference type="EMBL" id="JAGYPG010000001">
    <property type="protein sequence ID" value="MBS4194799.1"/>
    <property type="molecule type" value="Genomic_DNA"/>
</dbReference>
<organism evidence="1 2">
    <name type="scientific">Lederbergia citri</name>
    <dbReference type="NCBI Taxonomy" id="2833580"/>
    <lineage>
        <taxon>Bacteria</taxon>
        <taxon>Bacillati</taxon>
        <taxon>Bacillota</taxon>
        <taxon>Bacilli</taxon>
        <taxon>Bacillales</taxon>
        <taxon>Bacillaceae</taxon>
        <taxon>Lederbergia</taxon>
    </lineage>
</organism>
<sequence>MMDTSQHPYESYFHMLTPALSSKAEEFTVLGYGEIKIEDIWTFLTKKKWRKPKEGIRVYELVSDVLSLKVGEYMNYATVEAYKSQDWFSDLDSVELQELLLPKDK</sequence>
<reference evidence="1 2" key="1">
    <citation type="submission" date="2021-05" db="EMBL/GenBank/DDBJ databases">
        <title>Novel Bacillus species.</title>
        <authorList>
            <person name="Liu G."/>
        </authorList>
    </citation>
    <scope>NUCLEOTIDE SEQUENCE [LARGE SCALE GENOMIC DNA]</scope>
    <source>
        <strain evidence="2">FJAT-49780</strain>
    </source>
</reference>
<dbReference type="AlphaFoldDB" id="A0A942TE59"/>
<keyword evidence="2" id="KW-1185">Reference proteome</keyword>
<accession>A0A942TE59</accession>
<evidence type="ECO:0000313" key="1">
    <source>
        <dbReference type="EMBL" id="MBS4194799.1"/>
    </source>
</evidence>
<dbReference type="Proteomes" id="UP000681414">
    <property type="component" value="Unassembled WGS sequence"/>
</dbReference>
<comment type="caution">
    <text evidence="1">The sequence shown here is derived from an EMBL/GenBank/DDBJ whole genome shotgun (WGS) entry which is preliminary data.</text>
</comment>
<dbReference type="Pfam" id="PF13797">
    <property type="entry name" value="Post_transc_reg"/>
    <property type="match status" value="1"/>
</dbReference>
<name>A0A942TE59_9BACI</name>
<dbReference type="InterPro" id="IPR025716">
    <property type="entry name" value="Post-transcriptional_regulator"/>
</dbReference>
<proteinExistence type="predicted"/>
<protein>
    <submittedName>
        <fullName evidence="1">Post-transcriptional regulator</fullName>
    </submittedName>
</protein>
<evidence type="ECO:0000313" key="2">
    <source>
        <dbReference type="Proteomes" id="UP000681414"/>
    </source>
</evidence>
<gene>
    <name evidence="1" type="ORF">KHA97_06880</name>
</gene>